<keyword evidence="8" id="KW-1185">Reference proteome</keyword>
<accession>A0A6G1JTN8</accession>
<dbReference type="EMBL" id="MU005784">
    <property type="protein sequence ID" value="KAF2703974.1"/>
    <property type="molecule type" value="Genomic_DNA"/>
</dbReference>
<dbReference type="SMART" id="SM00640">
    <property type="entry name" value="Glyco_32"/>
    <property type="match status" value="1"/>
</dbReference>
<keyword evidence="3 7" id="KW-0378">Hydrolase</keyword>
<dbReference type="GO" id="GO:0004564">
    <property type="term" value="F:beta-fructofuranosidase activity"/>
    <property type="evidence" value="ECO:0007669"/>
    <property type="project" value="UniProtKB-EC"/>
</dbReference>
<evidence type="ECO:0000313" key="7">
    <source>
        <dbReference type="EMBL" id="KAF2703974.1"/>
    </source>
</evidence>
<dbReference type="OrthoDB" id="202537at2759"/>
<gene>
    <name evidence="7" type="ORF">K504DRAFT_442810</name>
</gene>
<keyword evidence="4" id="KW-0326">Glycosidase</keyword>
<feature type="domain" description="Glycosyl hydrolase family 32 N-terminal" evidence="6">
    <location>
        <begin position="26"/>
        <end position="224"/>
    </location>
</feature>
<reference evidence="7" key="1">
    <citation type="journal article" date="2020" name="Stud. Mycol.">
        <title>101 Dothideomycetes genomes: a test case for predicting lifestyles and emergence of pathogens.</title>
        <authorList>
            <person name="Haridas S."/>
            <person name="Albert R."/>
            <person name="Binder M."/>
            <person name="Bloem J."/>
            <person name="Labutti K."/>
            <person name="Salamov A."/>
            <person name="Andreopoulos B."/>
            <person name="Baker S."/>
            <person name="Barry K."/>
            <person name="Bills G."/>
            <person name="Bluhm B."/>
            <person name="Cannon C."/>
            <person name="Castanera R."/>
            <person name="Culley D."/>
            <person name="Daum C."/>
            <person name="Ezra D."/>
            <person name="Gonzalez J."/>
            <person name="Henrissat B."/>
            <person name="Kuo A."/>
            <person name="Liang C."/>
            <person name="Lipzen A."/>
            <person name="Lutzoni F."/>
            <person name="Magnuson J."/>
            <person name="Mondo S."/>
            <person name="Nolan M."/>
            <person name="Ohm R."/>
            <person name="Pangilinan J."/>
            <person name="Park H.-J."/>
            <person name="Ramirez L."/>
            <person name="Alfaro M."/>
            <person name="Sun H."/>
            <person name="Tritt A."/>
            <person name="Yoshinaga Y."/>
            <person name="Zwiers L.-H."/>
            <person name="Turgeon B."/>
            <person name="Goodwin S."/>
            <person name="Spatafora J."/>
            <person name="Crous P."/>
            <person name="Grigoriev I."/>
        </authorList>
    </citation>
    <scope>NUCLEOTIDE SEQUENCE</scope>
    <source>
        <strain evidence="7">CBS 279.74</strain>
    </source>
</reference>
<evidence type="ECO:0000256" key="5">
    <source>
        <dbReference type="SAM" id="MobiDB-lite"/>
    </source>
</evidence>
<evidence type="ECO:0000259" key="6">
    <source>
        <dbReference type="Pfam" id="PF00251"/>
    </source>
</evidence>
<proteinExistence type="inferred from homology"/>
<dbReference type="GO" id="GO:0005975">
    <property type="term" value="P:carbohydrate metabolic process"/>
    <property type="evidence" value="ECO:0007669"/>
    <property type="project" value="InterPro"/>
</dbReference>
<feature type="region of interest" description="Disordered" evidence="5">
    <location>
        <begin position="430"/>
        <end position="458"/>
    </location>
</feature>
<evidence type="ECO:0000313" key="8">
    <source>
        <dbReference type="Proteomes" id="UP000799428"/>
    </source>
</evidence>
<name>A0A6G1JTN8_9PLEO</name>
<dbReference type="SUPFAM" id="SSF75005">
    <property type="entry name" value="Arabinanase/levansucrase/invertase"/>
    <property type="match status" value="1"/>
</dbReference>
<organism evidence="7 8">
    <name type="scientific">Pleomassaria siparia CBS 279.74</name>
    <dbReference type="NCBI Taxonomy" id="1314801"/>
    <lineage>
        <taxon>Eukaryota</taxon>
        <taxon>Fungi</taxon>
        <taxon>Dikarya</taxon>
        <taxon>Ascomycota</taxon>
        <taxon>Pezizomycotina</taxon>
        <taxon>Dothideomycetes</taxon>
        <taxon>Pleosporomycetidae</taxon>
        <taxon>Pleosporales</taxon>
        <taxon>Pleomassariaceae</taxon>
        <taxon>Pleomassaria</taxon>
    </lineage>
</organism>
<dbReference type="AlphaFoldDB" id="A0A6G1JTN8"/>
<dbReference type="InterPro" id="IPR051214">
    <property type="entry name" value="GH32_Enzymes"/>
</dbReference>
<evidence type="ECO:0000256" key="1">
    <source>
        <dbReference type="ARBA" id="ARBA00009902"/>
    </source>
</evidence>
<dbReference type="InterPro" id="IPR023296">
    <property type="entry name" value="Glyco_hydro_beta-prop_sf"/>
</dbReference>
<dbReference type="PANTHER" id="PTHR43101">
    <property type="entry name" value="BETA-FRUCTOSIDASE"/>
    <property type="match status" value="1"/>
</dbReference>
<dbReference type="InterPro" id="IPR013148">
    <property type="entry name" value="Glyco_hydro_32_N"/>
</dbReference>
<comment type="similarity">
    <text evidence="1">Belongs to the glycosyl hydrolase 32 family.</text>
</comment>
<evidence type="ECO:0000256" key="4">
    <source>
        <dbReference type="ARBA" id="ARBA00023295"/>
    </source>
</evidence>
<dbReference type="Proteomes" id="UP000799428">
    <property type="component" value="Unassembled WGS sequence"/>
</dbReference>
<dbReference type="Gene3D" id="2.115.10.20">
    <property type="entry name" value="Glycosyl hydrolase domain, family 43"/>
    <property type="match status" value="1"/>
</dbReference>
<evidence type="ECO:0000256" key="2">
    <source>
        <dbReference type="ARBA" id="ARBA00012758"/>
    </source>
</evidence>
<dbReference type="InterPro" id="IPR001362">
    <property type="entry name" value="Glyco_hydro_32"/>
</dbReference>
<dbReference type="PANTHER" id="PTHR43101:SF1">
    <property type="entry name" value="BETA-FRUCTOSIDASE"/>
    <property type="match status" value="1"/>
</dbReference>
<dbReference type="Pfam" id="PF00251">
    <property type="entry name" value="Glyco_hydro_32N"/>
    <property type="match status" value="1"/>
</dbReference>
<protein>
    <recommendedName>
        <fullName evidence="2">beta-fructofuranosidase</fullName>
        <ecNumber evidence="2">3.2.1.26</ecNumber>
    </recommendedName>
</protein>
<evidence type="ECO:0000256" key="3">
    <source>
        <dbReference type="ARBA" id="ARBA00022801"/>
    </source>
</evidence>
<dbReference type="EC" id="3.2.1.26" evidence="2"/>
<sequence length="486" mass="54128">MASAIEASPARYGRPSDASAAADAIPILVDDEYHIFHLSTPPNTTRHPPRLRSTWSRLRSRDLVSWKRDDMEALYPGNTPDSPDADGAWTGSAIVGPDGNMHLFYTGYNLSQNGKQVILHARSNDKQASIFTKSPSPVCISGDRSQFEDVDFRDAHVSWNESEHCFWMLVATRLRTGPYWTRGCLALLTSSNLEKWTIDPKPFYAPNDMFCPECPEIFSLPNGKCRITKGTVSNASRKFWRSFGCTEMLDGQWSWGGDMGMPREVFADDHGLLVVRPSREYLNATLRSLKALSIPSKLELNSIGKTTTHFFPFDQSDFQLELSITTQDSASFGIMFRTDQDMKGTRLRFVPIMADLFDMSLLTCPPPLDDFWADQYNLHLSREVDGPEIARHTAVRLRDAILVAVRSDILEIFAGGRSISYRLPREASMSRGDQNVAGNGGSSEGTNGASQHSHDRTDTRELGVFVEDGTLVLSNISIKCGSGMYS</sequence>